<dbReference type="InterPro" id="IPR001810">
    <property type="entry name" value="F-box_dom"/>
</dbReference>
<dbReference type="AlphaFoldDB" id="A0A1J7J7D8"/>
<evidence type="ECO:0000313" key="2">
    <source>
        <dbReference type="EMBL" id="OIW25704.1"/>
    </source>
</evidence>
<dbReference type="STRING" id="1408157.A0A1J7J7D8"/>
<dbReference type="SUPFAM" id="SSF81383">
    <property type="entry name" value="F-box domain"/>
    <property type="match status" value="1"/>
</dbReference>
<keyword evidence="3" id="KW-1185">Reference proteome</keyword>
<dbReference type="Pfam" id="PF00646">
    <property type="entry name" value="F-box"/>
    <property type="match status" value="1"/>
</dbReference>
<evidence type="ECO:0000259" key="1">
    <source>
        <dbReference type="PROSITE" id="PS50181"/>
    </source>
</evidence>
<organism evidence="2 3">
    <name type="scientific">Coniochaeta ligniaria NRRL 30616</name>
    <dbReference type="NCBI Taxonomy" id="1408157"/>
    <lineage>
        <taxon>Eukaryota</taxon>
        <taxon>Fungi</taxon>
        <taxon>Dikarya</taxon>
        <taxon>Ascomycota</taxon>
        <taxon>Pezizomycotina</taxon>
        <taxon>Sordariomycetes</taxon>
        <taxon>Sordariomycetidae</taxon>
        <taxon>Coniochaetales</taxon>
        <taxon>Coniochaetaceae</taxon>
        <taxon>Coniochaeta</taxon>
    </lineage>
</organism>
<feature type="domain" description="F-box" evidence="1">
    <location>
        <begin position="61"/>
        <end position="105"/>
    </location>
</feature>
<dbReference type="EMBL" id="KV875101">
    <property type="protein sequence ID" value="OIW25704.1"/>
    <property type="molecule type" value="Genomic_DNA"/>
</dbReference>
<dbReference type="InParanoid" id="A0A1J7J7D8"/>
<protein>
    <recommendedName>
        <fullName evidence="1">F-box domain-containing protein</fullName>
    </recommendedName>
</protein>
<accession>A0A1J7J7D8</accession>
<dbReference type="InterPro" id="IPR036047">
    <property type="entry name" value="F-box-like_dom_sf"/>
</dbReference>
<name>A0A1J7J7D8_9PEZI</name>
<sequence length="341" mass="38381">MNNEDVLADVEKHANAIIRVCSGYQPAYGLLVIRPDFSCLNPVHATLDSAFDTPPTAELGTYILGRLPAELKLMVLRELDILSFFRFRHVSRRARELSTGLWEYNLVAKHGREGLRGLLRAGLAHRFTICDLYQPLITEKCSTCDAFGGLLFLLTAERCCFTCLQSKAHYHVISPRIYAMLSVIHPARLNRKSIPSLRTVSGRYTLTTTPVNPPKRLILAEHATQALLAAKVIKEDVIQVLRSQGDEQRQRYMATTLYPWYNLKNARPEYGAGCRGCQPPRGLYLDDQAFSARGFLSHFSQCAEAQRLWAESEGGTGPLGKPECARPYSFHSFFFSNWLAI</sequence>
<dbReference type="Proteomes" id="UP000182658">
    <property type="component" value="Unassembled WGS sequence"/>
</dbReference>
<gene>
    <name evidence="2" type="ORF">CONLIGDRAFT_656439</name>
</gene>
<dbReference type="OrthoDB" id="165382at2759"/>
<dbReference type="PROSITE" id="PS50181">
    <property type="entry name" value="FBOX"/>
    <property type="match status" value="1"/>
</dbReference>
<evidence type="ECO:0000313" key="3">
    <source>
        <dbReference type="Proteomes" id="UP000182658"/>
    </source>
</evidence>
<reference evidence="2 3" key="1">
    <citation type="submission" date="2016-10" db="EMBL/GenBank/DDBJ databases">
        <title>Draft genome sequence of Coniochaeta ligniaria NRRL30616, a lignocellulolytic fungus for bioabatement of inhibitors in plant biomass hydrolysates.</title>
        <authorList>
            <consortium name="DOE Joint Genome Institute"/>
            <person name="Jimenez D.J."/>
            <person name="Hector R.E."/>
            <person name="Riley R."/>
            <person name="Sun H."/>
            <person name="Grigoriev I.V."/>
            <person name="Van Elsas J.D."/>
            <person name="Nichols N.N."/>
        </authorList>
    </citation>
    <scope>NUCLEOTIDE SEQUENCE [LARGE SCALE GENOMIC DNA]</scope>
    <source>
        <strain evidence="2 3">NRRL 30616</strain>
    </source>
</reference>
<proteinExistence type="predicted"/>